<reference evidence="3 4" key="1">
    <citation type="submission" date="2016-07" db="EMBL/GenBank/DDBJ databases">
        <title>Pervasive Adenine N6-methylation of Active Genes in Fungi.</title>
        <authorList>
            <consortium name="DOE Joint Genome Institute"/>
            <person name="Mondo S.J."/>
            <person name="Dannebaum R.O."/>
            <person name="Kuo R.C."/>
            <person name="Labutti K."/>
            <person name="Haridas S."/>
            <person name="Kuo A."/>
            <person name="Salamov A."/>
            <person name="Ahrendt S.R."/>
            <person name="Lipzen A."/>
            <person name="Sullivan W."/>
            <person name="Andreopoulos W.B."/>
            <person name="Clum A."/>
            <person name="Lindquist E."/>
            <person name="Daum C."/>
            <person name="Ramamoorthy G.K."/>
            <person name="Gryganskyi A."/>
            <person name="Culley D."/>
            <person name="Magnuson J.K."/>
            <person name="James T.Y."/>
            <person name="O'Malley M.A."/>
            <person name="Stajich J.E."/>
            <person name="Spatafora J.W."/>
            <person name="Visel A."/>
            <person name="Grigoriev I.V."/>
        </authorList>
    </citation>
    <scope>NUCLEOTIDE SEQUENCE [LARGE SCALE GENOMIC DNA]</scope>
    <source>
        <strain evidence="3 4">NRRL 2496</strain>
    </source>
</reference>
<dbReference type="FunFam" id="1.10.246.130:FF:000001">
    <property type="entry name" value="Gamma-glutamyltransferase 5 isoform 1"/>
    <property type="match status" value="1"/>
</dbReference>
<feature type="binding site" evidence="2">
    <location>
        <begin position="430"/>
        <end position="431"/>
    </location>
    <ligand>
        <name>L-glutamate</name>
        <dbReference type="ChEBI" id="CHEBI:29985"/>
    </ligand>
</feature>
<dbReference type="InterPro" id="IPR043137">
    <property type="entry name" value="GGT_ssub_C"/>
</dbReference>
<evidence type="ECO:0000256" key="2">
    <source>
        <dbReference type="PIRSR" id="PIRSR600101-2"/>
    </source>
</evidence>
<dbReference type="STRING" id="13706.A0A1X2HR61"/>
<feature type="binding site" evidence="2">
    <location>
        <begin position="378"/>
        <end position="380"/>
    </location>
    <ligand>
        <name>L-glutamate</name>
        <dbReference type="ChEBI" id="CHEBI:29985"/>
    </ligand>
</feature>
<organism evidence="3 4">
    <name type="scientific">Syncephalastrum racemosum</name>
    <name type="common">Filamentous fungus</name>
    <dbReference type="NCBI Taxonomy" id="13706"/>
    <lineage>
        <taxon>Eukaryota</taxon>
        <taxon>Fungi</taxon>
        <taxon>Fungi incertae sedis</taxon>
        <taxon>Mucoromycota</taxon>
        <taxon>Mucoromycotina</taxon>
        <taxon>Mucoromycetes</taxon>
        <taxon>Mucorales</taxon>
        <taxon>Syncephalastraceae</taxon>
        <taxon>Syncephalastrum</taxon>
    </lineage>
</organism>
<feature type="active site" description="Nucleophile" evidence="1">
    <location>
        <position position="360"/>
    </location>
</feature>
<evidence type="ECO:0000313" key="4">
    <source>
        <dbReference type="Proteomes" id="UP000242180"/>
    </source>
</evidence>
<feature type="binding site" evidence="2">
    <location>
        <position position="91"/>
    </location>
    <ligand>
        <name>L-glutamate</name>
        <dbReference type="ChEBI" id="CHEBI:29985"/>
    </ligand>
</feature>
<dbReference type="Gene3D" id="1.10.246.130">
    <property type="match status" value="1"/>
</dbReference>
<dbReference type="InterPro" id="IPR000101">
    <property type="entry name" value="GGT_peptidase"/>
</dbReference>
<dbReference type="AlphaFoldDB" id="A0A1X2HR61"/>
<dbReference type="PRINTS" id="PR01210">
    <property type="entry name" value="GGTRANSPTASE"/>
</dbReference>
<dbReference type="InParanoid" id="A0A1X2HR61"/>
<dbReference type="SUPFAM" id="SSF56235">
    <property type="entry name" value="N-terminal nucleophile aminohydrolases (Ntn hydrolases)"/>
    <property type="match status" value="1"/>
</dbReference>
<protein>
    <submittedName>
        <fullName evidence="3">Gamma-glutamyltransferase</fullName>
    </submittedName>
</protein>
<comment type="caution">
    <text evidence="3">The sequence shown here is derived from an EMBL/GenBank/DDBJ whole genome shotgun (WGS) entry which is preliminary data.</text>
</comment>
<dbReference type="EMBL" id="MCGN01000002">
    <property type="protein sequence ID" value="ORZ01772.1"/>
    <property type="molecule type" value="Genomic_DNA"/>
</dbReference>
<dbReference type="GO" id="GO:0036374">
    <property type="term" value="F:glutathione hydrolase activity"/>
    <property type="evidence" value="ECO:0007669"/>
    <property type="project" value="InterPro"/>
</dbReference>
<evidence type="ECO:0000313" key="3">
    <source>
        <dbReference type="EMBL" id="ORZ01772.1"/>
    </source>
</evidence>
<name>A0A1X2HR61_SYNRA</name>
<dbReference type="GO" id="GO:0006751">
    <property type="term" value="P:glutathione catabolic process"/>
    <property type="evidence" value="ECO:0007669"/>
    <property type="project" value="InterPro"/>
</dbReference>
<dbReference type="OrthoDB" id="1081007at2759"/>
<gene>
    <name evidence="3" type="ORF">BCR43DRAFT_435041</name>
</gene>
<dbReference type="GO" id="GO:0016740">
    <property type="term" value="F:transferase activity"/>
    <property type="evidence" value="ECO:0007669"/>
    <property type="project" value="UniProtKB-KW"/>
</dbReference>
<proteinExistence type="predicted"/>
<dbReference type="Gene3D" id="3.60.20.40">
    <property type="match status" value="1"/>
</dbReference>
<sequence length="464" mass="50418">MYQASSQYSNDLLANPDYQGHLVTGSRAAVAVEVDVCSGTGVDVLKQGGNAVDAAIASALCIGVIDNFATGTGGFMLIRSPNGTFEFIDFRETAPAAAHRDMYNNDPDLAKYGGLAVGVPGEIRGFQLAHERHGKLPWATLFEPAIRIARDGFLTTPLLEERIKASLPWILESPEWVEVYAPNGTLAKAGDLIRRPTLANTLETIAIEGPDTFYTGRIAEHLVNTTRAAGGILTMDDMRSYEALIRPTVSTYYHGRKVTTCSAPTSGPMLISVLNILEQFNLRVEGLVGVNLHRLIESLKYGFAFRTEMGDPEFTKNQERLDQLITKTWADRVRRNISDSTTHDPLYYQPKFDHVDSHGTMHLSVVDEDDGAVALTSTVNLLFGAHIMDAATGVILNDEMDDFSIPGKPNAFGLYPSAYNYVAPKKRPLSSITPTIVERNGVFEMALGASGGSMIPTATLTVST</sequence>
<dbReference type="PANTHER" id="PTHR11686">
    <property type="entry name" value="GAMMA GLUTAMYL TRANSPEPTIDASE"/>
    <property type="match status" value="1"/>
</dbReference>
<dbReference type="OMA" id="APACTTH"/>
<keyword evidence="3" id="KW-0808">Transferase</keyword>
<keyword evidence="4" id="KW-1185">Reference proteome</keyword>
<feature type="binding site" evidence="2">
    <location>
        <position position="452"/>
    </location>
    <ligand>
        <name>L-glutamate</name>
        <dbReference type="ChEBI" id="CHEBI:29985"/>
    </ligand>
</feature>
<dbReference type="InterPro" id="IPR029055">
    <property type="entry name" value="Ntn_hydrolases_N"/>
</dbReference>
<accession>A0A1X2HR61</accession>
<dbReference type="GO" id="GO:0005886">
    <property type="term" value="C:plasma membrane"/>
    <property type="evidence" value="ECO:0007669"/>
    <property type="project" value="TreeGrafter"/>
</dbReference>
<feature type="binding site" evidence="2">
    <location>
        <position position="402"/>
    </location>
    <ligand>
        <name>L-glutamate</name>
        <dbReference type="ChEBI" id="CHEBI:29985"/>
    </ligand>
</feature>
<dbReference type="Proteomes" id="UP000242180">
    <property type="component" value="Unassembled WGS sequence"/>
</dbReference>
<dbReference type="InterPro" id="IPR043138">
    <property type="entry name" value="GGT_lsub"/>
</dbReference>
<dbReference type="FunCoup" id="A0A1X2HR61">
    <property type="interactions" value="108"/>
</dbReference>
<dbReference type="PANTHER" id="PTHR11686:SF9">
    <property type="entry name" value="RE13973P"/>
    <property type="match status" value="1"/>
</dbReference>
<evidence type="ECO:0000256" key="1">
    <source>
        <dbReference type="PIRSR" id="PIRSR600101-1"/>
    </source>
</evidence>
<dbReference type="Pfam" id="PF01019">
    <property type="entry name" value="G_glu_transpept"/>
    <property type="match status" value="1"/>
</dbReference>